<dbReference type="Pfam" id="PF14030">
    <property type="entry name" value="DUF4245"/>
    <property type="match status" value="1"/>
</dbReference>
<evidence type="ECO:0008006" key="5">
    <source>
        <dbReference type="Google" id="ProtNLM"/>
    </source>
</evidence>
<dbReference type="AlphaFoldDB" id="A0A4Y3R5N1"/>
<feature type="region of interest" description="Disordered" evidence="1">
    <location>
        <begin position="145"/>
        <end position="192"/>
    </location>
</feature>
<reference evidence="3 4" key="1">
    <citation type="submission" date="2019-06" db="EMBL/GenBank/DDBJ databases">
        <title>Whole genome shotgun sequence of Streptomyces cacaoi subsp. cacaoi NBRC 12748.</title>
        <authorList>
            <person name="Hosoyama A."/>
            <person name="Uohara A."/>
            <person name="Ohji S."/>
            <person name="Ichikawa N."/>
        </authorList>
    </citation>
    <scope>NUCLEOTIDE SEQUENCE [LARGE SCALE GENOMIC DNA]</scope>
    <source>
        <strain evidence="3 4">NBRC 12748</strain>
    </source>
</reference>
<dbReference type="Proteomes" id="UP000319210">
    <property type="component" value="Unassembled WGS sequence"/>
</dbReference>
<dbReference type="RefSeq" id="WP_086818219.1">
    <property type="nucleotide sequence ID" value="NZ_BJMM01000027.1"/>
</dbReference>
<feature type="transmembrane region" description="Helical" evidence="2">
    <location>
        <begin position="12"/>
        <end position="33"/>
    </location>
</feature>
<keyword evidence="4" id="KW-1185">Reference proteome</keyword>
<dbReference type="OrthoDB" id="5146801at2"/>
<gene>
    <name evidence="3" type="ORF">SCA03_46540</name>
</gene>
<comment type="caution">
    <text evidence="3">The sequence shown here is derived from an EMBL/GenBank/DDBJ whole genome shotgun (WGS) entry which is preliminary data.</text>
</comment>
<dbReference type="InterPro" id="IPR025339">
    <property type="entry name" value="DUF4245"/>
</dbReference>
<dbReference type="EMBL" id="BJMM01000027">
    <property type="protein sequence ID" value="GEB52103.1"/>
    <property type="molecule type" value="Genomic_DNA"/>
</dbReference>
<sequence length="222" mass="23570">MAADKKRGAQAVRDMVLSLVVIILAAGVIYLFVPHDEDDKSNPAVKTVGYGVELKSARRAAPYPVAAPVGLPKEWRATSVHYTADGPKGAAWHLGFMTPDNEYAAVEQGDGPRRTAYIEEVTQGARKTSATQRVGDEEWERWKGDKYDALVRPAGAESADGGDGGDDSRGGKDGDEGAAGGSREARHPVTVVTGTATFDQLATLAESLEAKRETVQTDTGRS</sequence>
<name>A0A4Y3R5N1_STRCI</name>
<keyword evidence="2" id="KW-1133">Transmembrane helix</keyword>
<evidence type="ECO:0000256" key="1">
    <source>
        <dbReference type="SAM" id="MobiDB-lite"/>
    </source>
</evidence>
<organism evidence="3 4">
    <name type="scientific">Streptomyces cacaoi</name>
    <dbReference type="NCBI Taxonomy" id="1898"/>
    <lineage>
        <taxon>Bacteria</taxon>
        <taxon>Bacillati</taxon>
        <taxon>Actinomycetota</taxon>
        <taxon>Actinomycetes</taxon>
        <taxon>Kitasatosporales</taxon>
        <taxon>Streptomycetaceae</taxon>
        <taxon>Streptomyces</taxon>
    </lineage>
</organism>
<evidence type="ECO:0000313" key="3">
    <source>
        <dbReference type="EMBL" id="GEB52103.1"/>
    </source>
</evidence>
<keyword evidence="2" id="KW-0812">Transmembrane</keyword>
<evidence type="ECO:0000313" key="4">
    <source>
        <dbReference type="Proteomes" id="UP000319210"/>
    </source>
</evidence>
<proteinExistence type="predicted"/>
<protein>
    <recommendedName>
        <fullName evidence="5">DUF4245 domain-containing protein</fullName>
    </recommendedName>
</protein>
<evidence type="ECO:0000256" key="2">
    <source>
        <dbReference type="SAM" id="Phobius"/>
    </source>
</evidence>
<feature type="compositionally biased region" description="Basic and acidic residues" evidence="1">
    <location>
        <begin position="166"/>
        <end position="175"/>
    </location>
</feature>
<accession>A0A4Y3R5N1</accession>
<keyword evidence="2" id="KW-0472">Membrane</keyword>